<keyword evidence="2" id="KW-1185">Reference proteome</keyword>
<dbReference type="AlphaFoldDB" id="A0A840WCE7"/>
<comment type="caution">
    <text evidence="1">The sequence shown here is derived from an EMBL/GenBank/DDBJ whole genome shotgun (WGS) entry which is preliminary data.</text>
</comment>
<evidence type="ECO:0000313" key="1">
    <source>
        <dbReference type="EMBL" id="MBB5494700.1"/>
    </source>
</evidence>
<dbReference type="RefSeq" id="WP_184368575.1">
    <property type="nucleotide sequence ID" value="NZ_JACHDO010000001.1"/>
</dbReference>
<organism evidence="1 2">
    <name type="scientific">Nocardiopsis metallicus</name>
    <dbReference type="NCBI Taxonomy" id="179819"/>
    <lineage>
        <taxon>Bacteria</taxon>
        <taxon>Bacillati</taxon>
        <taxon>Actinomycetota</taxon>
        <taxon>Actinomycetes</taxon>
        <taxon>Streptosporangiales</taxon>
        <taxon>Nocardiopsidaceae</taxon>
        <taxon>Nocardiopsis</taxon>
    </lineage>
</organism>
<reference evidence="1 2" key="1">
    <citation type="submission" date="2020-08" db="EMBL/GenBank/DDBJ databases">
        <title>Sequencing the genomes of 1000 actinobacteria strains.</title>
        <authorList>
            <person name="Klenk H.-P."/>
        </authorList>
    </citation>
    <scope>NUCLEOTIDE SEQUENCE [LARGE SCALE GENOMIC DNA]</scope>
    <source>
        <strain evidence="1 2">DSM 44598</strain>
    </source>
</reference>
<protein>
    <submittedName>
        <fullName evidence="1">Uncharacterized protein</fullName>
    </submittedName>
</protein>
<dbReference type="EMBL" id="JACHDO010000001">
    <property type="protein sequence ID" value="MBB5494700.1"/>
    <property type="molecule type" value="Genomic_DNA"/>
</dbReference>
<gene>
    <name evidence="1" type="ORF">HNR07_005837</name>
</gene>
<evidence type="ECO:0000313" key="2">
    <source>
        <dbReference type="Proteomes" id="UP000579647"/>
    </source>
</evidence>
<sequence length="98" mass="11093">MTAQQAVPSDLTFCHLSQGERVKIRQPWSPTVHEVDDTIKDRNGSWTHCYRVVSPEATEVPDTTETDCGECKHFLVTAEKQRARDAMRDVLTAAAKHR</sequence>
<proteinExistence type="predicted"/>
<accession>A0A840WCE7</accession>
<dbReference type="Proteomes" id="UP000579647">
    <property type="component" value="Unassembled WGS sequence"/>
</dbReference>
<name>A0A840WCE7_9ACTN</name>